<evidence type="ECO:0000259" key="4">
    <source>
        <dbReference type="PROSITE" id="PS50002"/>
    </source>
</evidence>
<dbReference type="InterPro" id="IPR046982">
    <property type="entry name" value="BIN3/RVS161-like"/>
</dbReference>
<reference evidence="5" key="1">
    <citation type="submission" date="2020-01" db="EMBL/GenBank/DDBJ databases">
        <title>Genome Sequencing of Three Apophysomyces-Like Fungal Strains Confirms a Novel Fungal Genus in the Mucoromycota with divergent Burkholderia-like Endosymbiotic Bacteria.</title>
        <authorList>
            <person name="Stajich J.E."/>
            <person name="Macias A.M."/>
            <person name="Carter-House D."/>
            <person name="Lovett B."/>
            <person name="Kasson L.R."/>
            <person name="Berry K."/>
            <person name="Grigoriev I."/>
            <person name="Chang Y."/>
            <person name="Spatafora J."/>
            <person name="Kasson M.T."/>
        </authorList>
    </citation>
    <scope>NUCLEOTIDE SEQUENCE</scope>
    <source>
        <strain evidence="5">NRRL A-21654</strain>
    </source>
</reference>
<dbReference type="SMART" id="SM00326">
    <property type="entry name" value="SH3"/>
    <property type="match status" value="1"/>
</dbReference>
<evidence type="ECO:0000313" key="6">
    <source>
        <dbReference type="Proteomes" id="UP000605846"/>
    </source>
</evidence>
<evidence type="ECO:0000256" key="2">
    <source>
        <dbReference type="PROSITE-ProRule" id="PRU00192"/>
    </source>
</evidence>
<feature type="compositionally biased region" description="Low complexity" evidence="3">
    <location>
        <begin position="249"/>
        <end position="260"/>
    </location>
</feature>
<keyword evidence="1 2" id="KW-0728">SH3 domain</keyword>
<accession>A0A8H7BL61</accession>
<dbReference type="GO" id="GO:0031097">
    <property type="term" value="C:medial cortex"/>
    <property type="evidence" value="ECO:0007669"/>
    <property type="project" value="TreeGrafter"/>
</dbReference>
<comment type="caution">
    <text evidence="5">The sequence shown here is derived from an EMBL/GenBank/DDBJ whole genome shotgun (WGS) entry which is preliminary data.</text>
</comment>
<dbReference type="Proteomes" id="UP000605846">
    <property type="component" value="Unassembled WGS sequence"/>
</dbReference>
<dbReference type="Gene3D" id="1.20.1270.60">
    <property type="entry name" value="Arfaptin homology (AH) domain/BAR domain"/>
    <property type="match status" value="2"/>
</dbReference>
<proteinExistence type="predicted"/>
<protein>
    <recommendedName>
        <fullName evidence="4">SH3 domain-containing protein</fullName>
    </recommendedName>
</protein>
<dbReference type="SUPFAM" id="SSF50044">
    <property type="entry name" value="SH3-domain"/>
    <property type="match status" value="1"/>
</dbReference>
<evidence type="ECO:0000313" key="5">
    <source>
        <dbReference type="EMBL" id="KAF7724661.1"/>
    </source>
</evidence>
<dbReference type="GO" id="GO:0051666">
    <property type="term" value="P:actin cortical patch localization"/>
    <property type="evidence" value="ECO:0007669"/>
    <property type="project" value="InterPro"/>
</dbReference>
<dbReference type="PANTHER" id="PTHR47174:SF1">
    <property type="entry name" value="REDUCED VIABILITY UPON STARVATION PROTEIN 167"/>
    <property type="match status" value="1"/>
</dbReference>
<dbReference type="PANTHER" id="PTHR47174">
    <property type="entry name" value="BRIDGING INTEGRATOR 3"/>
    <property type="match status" value="1"/>
</dbReference>
<dbReference type="GO" id="GO:0006897">
    <property type="term" value="P:endocytosis"/>
    <property type="evidence" value="ECO:0007669"/>
    <property type="project" value="InterPro"/>
</dbReference>
<feature type="domain" description="SH3" evidence="4">
    <location>
        <begin position="271"/>
        <end position="330"/>
    </location>
</feature>
<dbReference type="InterPro" id="IPR027267">
    <property type="entry name" value="AH/BAR_dom_sf"/>
</dbReference>
<dbReference type="OrthoDB" id="443981at2759"/>
<dbReference type="PROSITE" id="PS50002">
    <property type="entry name" value="SH3"/>
    <property type="match status" value="1"/>
</dbReference>
<name>A0A8H7BL61_9FUNG</name>
<dbReference type="EMBL" id="JABAYA010000114">
    <property type="protein sequence ID" value="KAF7724661.1"/>
    <property type="molecule type" value="Genomic_DNA"/>
</dbReference>
<feature type="region of interest" description="Disordered" evidence="3">
    <location>
        <begin position="241"/>
        <end position="268"/>
    </location>
</feature>
<organism evidence="5 6">
    <name type="scientific">Apophysomyces ossiformis</name>
    <dbReference type="NCBI Taxonomy" id="679940"/>
    <lineage>
        <taxon>Eukaryota</taxon>
        <taxon>Fungi</taxon>
        <taxon>Fungi incertae sedis</taxon>
        <taxon>Mucoromycota</taxon>
        <taxon>Mucoromycotina</taxon>
        <taxon>Mucoromycetes</taxon>
        <taxon>Mucorales</taxon>
        <taxon>Mucorineae</taxon>
        <taxon>Mucoraceae</taxon>
        <taxon>Apophysomyces</taxon>
    </lineage>
</organism>
<dbReference type="InterPro" id="IPR001452">
    <property type="entry name" value="SH3_domain"/>
</dbReference>
<dbReference type="Gene3D" id="2.30.30.40">
    <property type="entry name" value="SH3 Domains"/>
    <property type="match status" value="1"/>
</dbReference>
<gene>
    <name evidence="5" type="ORF">EC973_000833</name>
</gene>
<dbReference type="PRINTS" id="PR00452">
    <property type="entry name" value="SH3DOMAIN"/>
</dbReference>
<dbReference type="GO" id="GO:0043332">
    <property type="term" value="C:mating projection tip"/>
    <property type="evidence" value="ECO:0007669"/>
    <property type="project" value="TreeGrafter"/>
</dbReference>
<dbReference type="GO" id="GO:0030479">
    <property type="term" value="C:actin cortical patch"/>
    <property type="evidence" value="ECO:0007669"/>
    <property type="project" value="TreeGrafter"/>
</dbReference>
<dbReference type="GO" id="GO:1990528">
    <property type="term" value="C:Rvs161p-Rvs167p complex"/>
    <property type="evidence" value="ECO:0007669"/>
    <property type="project" value="TreeGrafter"/>
</dbReference>
<dbReference type="GO" id="GO:0008289">
    <property type="term" value="F:lipid binding"/>
    <property type="evidence" value="ECO:0007669"/>
    <property type="project" value="TreeGrafter"/>
</dbReference>
<dbReference type="SUPFAM" id="SSF103657">
    <property type="entry name" value="BAR/IMD domain-like"/>
    <property type="match status" value="1"/>
</dbReference>
<dbReference type="Pfam" id="PF00018">
    <property type="entry name" value="SH3_1"/>
    <property type="match status" value="1"/>
</dbReference>
<evidence type="ECO:0000256" key="1">
    <source>
        <dbReference type="ARBA" id="ARBA00022443"/>
    </source>
</evidence>
<dbReference type="AlphaFoldDB" id="A0A8H7BL61"/>
<dbReference type="GO" id="GO:0097320">
    <property type="term" value="P:plasma membrane tubulation"/>
    <property type="evidence" value="ECO:0007669"/>
    <property type="project" value="TreeGrafter"/>
</dbReference>
<keyword evidence="6" id="KW-1185">Reference proteome</keyword>
<evidence type="ECO:0000256" key="3">
    <source>
        <dbReference type="SAM" id="MobiDB-lite"/>
    </source>
</evidence>
<dbReference type="FunFam" id="2.30.30.40:FF:000100">
    <property type="entry name" value="SH3 domain-containing YSC84-like protein 1"/>
    <property type="match status" value="1"/>
</dbReference>
<sequence length="330" mass="37411">MTTRDTDFIALEKKFTDFSKVVDRLVKDAQTFRDSISVLLGHQASMAAFLAIIYDTNLGIENQGIQKRVQQTPAAAVQAVNDAEAAMAYCREEILPELDAVDRYVVRPALELQEIEALLDTATQDYEYLNNMLKQQLPEFFRLKSLFIRPVFEHFYNLQSKIYGMMYARCYELLNANLQHFHTNQMPVVDGFQWRKSQRDFRAEMENLDLLKSGGKAWLAASGGANNSKLSLQERAALRAASSPPPAYTSPGHSPVSNPTPTSPPAPLAREEPKYVLALYDYDAQATDDLSFRKDDKIELIKRTDDQNDWWTGRLRGVTGLFPGNYVKLL</sequence>
<dbReference type="InterPro" id="IPR036028">
    <property type="entry name" value="SH3-like_dom_sf"/>
</dbReference>